<reference evidence="1" key="1">
    <citation type="submission" date="2021-03" db="EMBL/GenBank/DDBJ databases">
        <title>Agromyces archimandritus sp. nov., isolated from the cockroach Archimandrita tessellata.</title>
        <authorList>
            <person name="Guzman J."/>
            <person name="Ortuzar M."/>
            <person name="Poehlein A."/>
            <person name="Daniel R."/>
            <person name="Trujillo M."/>
            <person name="Vilcinskas A."/>
        </authorList>
    </citation>
    <scope>NUCLEOTIDE SEQUENCE</scope>
    <source>
        <strain evidence="1">G127AT</strain>
    </source>
</reference>
<accession>A0A975FM84</accession>
<evidence type="ECO:0000313" key="1">
    <source>
        <dbReference type="EMBL" id="QTX04078.1"/>
    </source>
</evidence>
<keyword evidence="2" id="KW-1185">Reference proteome</keyword>
<dbReference type="SUPFAM" id="SSF52540">
    <property type="entry name" value="P-loop containing nucleoside triphosphate hydrolases"/>
    <property type="match status" value="1"/>
</dbReference>
<sequence length="177" mass="18997">MARVVLINGAPGSGKSTVAHMLSTRCRMALALDVDQIKHSLGGWEEDPTAAGLHARRLALALVDEQLRSEHDLFVGQYLARTDFIEALEGAAEHHSASFHEFVLDIEVDGLARRLQGRSESPSRPEHAINNRLVSPSDAGHLIRSLAGLRISRPGAIWIDANGAPEETVAAISASVS</sequence>
<organism evidence="1 2">
    <name type="scientific">Agromyces archimandritae</name>
    <dbReference type="NCBI Taxonomy" id="2781962"/>
    <lineage>
        <taxon>Bacteria</taxon>
        <taxon>Bacillati</taxon>
        <taxon>Actinomycetota</taxon>
        <taxon>Actinomycetes</taxon>
        <taxon>Micrococcales</taxon>
        <taxon>Microbacteriaceae</taxon>
        <taxon>Agromyces</taxon>
    </lineage>
</organism>
<dbReference type="Proteomes" id="UP000671914">
    <property type="component" value="Chromosome"/>
</dbReference>
<protein>
    <submittedName>
        <fullName evidence="1">AAA family ATPase</fullName>
    </submittedName>
</protein>
<dbReference type="KEGG" id="aarc:G127AT_12355"/>
<dbReference type="InterPro" id="IPR027417">
    <property type="entry name" value="P-loop_NTPase"/>
</dbReference>
<evidence type="ECO:0000313" key="2">
    <source>
        <dbReference type="Proteomes" id="UP000671914"/>
    </source>
</evidence>
<dbReference type="Gene3D" id="3.40.50.300">
    <property type="entry name" value="P-loop containing nucleotide triphosphate hydrolases"/>
    <property type="match status" value="1"/>
</dbReference>
<dbReference type="AlphaFoldDB" id="A0A975FM84"/>
<gene>
    <name evidence="1" type="ORF">G127AT_12355</name>
</gene>
<proteinExistence type="predicted"/>
<dbReference type="EMBL" id="CP071696">
    <property type="protein sequence ID" value="QTX04078.1"/>
    <property type="molecule type" value="Genomic_DNA"/>
</dbReference>
<name>A0A975FM84_9MICO</name>
<dbReference type="Pfam" id="PF13671">
    <property type="entry name" value="AAA_33"/>
    <property type="match status" value="1"/>
</dbReference>